<evidence type="ECO:0000313" key="1">
    <source>
        <dbReference type="EMBL" id="ATB30678.1"/>
    </source>
</evidence>
<reference evidence="1 2" key="1">
    <citation type="submission" date="2017-06" db="EMBL/GenBank/DDBJ databases">
        <authorList>
            <person name="Kim H.J."/>
            <person name="Triplett B.A."/>
        </authorList>
    </citation>
    <scope>NUCLEOTIDE SEQUENCE [LARGE SCALE GENOMIC DNA]</scope>
    <source>
        <strain evidence="1 2">DSM 14713</strain>
    </source>
</reference>
<dbReference type="Proteomes" id="UP000217289">
    <property type="component" value="Chromosome"/>
</dbReference>
<sequence>MRRAVKKGLLAGVALLLVGGGTWYVANREHVSAFQGVLSAYTAKEYCSCRFVMGFSEKYCLGYARQYIPYSSLQEETDARRVTVRGLGLSSTATWVSPREGCHLIPATTP</sequence>
<keyword evidence="2" id="KW-1185">Reference proteome</keyword>
<dbReference type="EMBL" id="CP022163">
    <property type="protein sequence ID" value="ATB30678.1"/>
    <property type="molecule type" value="Genomic_DNA"/>
</dbReference>
<gene>
    <name evidence="1" type="ORF">MEBOL_004139</name>
</gene>
<accession>A0A250IHC7</accession>
<proteinExistence type="predicted"/>
<evidence type="ECO:0000313" key="2">
    <source>
        <dbReference type="Proteomes" id="UP000217289"/>
    </source>
</evidence>
<protein>
    <submittedName>
        <fullName evidence="1">Amidase</fullName>
    </submittedName>
</protein>
<dbReference type="KEGG" id="mbd:MEBOL_004139"/>
<dbReference type="AlphaFoldDB" id="A0A250IHC7"/>
<organism evidence="1 2">
    <name type="scientific">Melittangium boletus DSM 14713</name>
    <dbReference type="NCBI Taxonomy" id="1294270"/>
    <lineage>
        <taxon>Bacteria</taxon>
        <taxon>Pseudomonadati</taxon>
        <taxon>Myxococcota</taxon>
        <taxon>Myxococcia</taxon>
        <taxon>Myxococcales</taxon>
        <taxon>Cystobacterineae</taxon>
        <taxon>Archangiaceae</taxon>
        <taxon>Melittangium</taxon>
    </lineage>
</organism>
<dbReference type="RefSeq" id="WP_218920936.1">
    <property type="nucleotide sequence ID" value="NZ_CP022163.1"/>
</dbReference>
<name>A0A250IHC7_9BACT</name>